<protein>
    <recommendedName>
        <fullName evidence="1">lysine--tRNA ligase</fullName>
        <ecNumber evidence="1">6.1.1.6</ecNumber>
    </recommendedName>
</protein>
<accession>E6PHG8</accession>
<dbReference type="Gene3D" id="3.30.930.10">
    <property type="entry name" value="Bira Bifunctional Protein, Domain 2"/>
    <property type="match status" value="1"/>
</dbReference>
<dbReference type="InterPro" id="IPR004364">
    <property type="entry name" value="Aa-tRNA-synt_II"/>
</dbReference>
<dbReference type="NCBIfam" id="NF001756">
    <property type="entry name" value="PRK00484.1"/>
    <property type="match status" value="1"/>
</dbReference>
<reference evidence="9" key="1">
    <citation type="submission" date="2009-10" db="EMBL/GenBank/DDBJ databases">
        <title>Diversity of trophic interactions inside an arsenic-rich microbial ecosystem.</title>
        <authorList>
            <person name="Bertin P.N."/>
            <person name="Heinrich-Salmeron A."/>
            <person name="Pelletier E."/>
            <person name="Goulhen-Chollet F."/>
            <person name="Arsene-Ploetze F."/>
            <person name="Gallien S."/>
            <person name="Calteau A."/>
            <person name="Vallenet D."/>
            <person name="Casiot C."/>
            <person name="Chane-Woon-Ming B."/>
            <person name="Giloteaux L."/>
            <person name="Barakat M."/>
            <person name="Bonnefoy V."/>
            <person name="Bruneel O."/>
            <person name="Chandler M."/>
            <person name="Cleiss J."/>
            <person name="Duran R."/>
            <person name="Elbaz-Poulichet F."/>
            <person name="Fonknechten N."/>
            <person name="Lauga B."/>
            <person name="Mornico D."/>
            <person name="Ortet P."/>
            <person name="Schaeffer C."/>
            <person name="Siguier P."/>
            <person name="Alexander Thil Smith A."/>
            <person name="Van Dorsselaer A."/>
            <person name="Weissenbach J."/>
            <person name="Medigue C."/>
            <person name="Le Paslier D."/>
        </authorList>
    </citation>
    <scope>NUCLEOTIDE SEQUENCE</scope>
</reference>
<dbReference type="GO" id="GO:0000049">
    <property type="term" value="F:tRNA binding"/>
    <property type="evidence" value="ECO:0007669"/>
    <property type="project" value="TreeGrafter"/>
</dbReference>
<dbReference type="Gene3D" id="2.40.50.140">
    <property type="entry name" value="Nucleic acid-binding proteins"/>
    <property type="match status" value="1"/>
</dbReference>
<evidence type="ECO:0000313" key="9">
    <source>
        <dbReference type="EMBL" id="CBH75906.1"/>
    </source>
</evidence>
<dbReference type="InterPro" id="IPR012340">
    <property type="entry name" value="NA-bd_OB-fold"/>
</dbReference>
<keyword evidence="2 9" id="KW-0436">Ligase</keyword>
<dbReference type="InterPro" id="IPR004365">
    <property type="entry name" value="NA-bd_OB_tRNA"/>
</dbReference>
<evidence type="ECO:0000259" key="8">
    <source>
        <dbReference type="PROSITE" id="PS50862"/>
    </source>
</evidence>
<proteinExistence type="inferred from homology"/>
<dbReference type="SUPFAM" id="SSF55681">
    <property type="entry name" value="Class II aaRS and biotin synthetases"/>
    <property type="match status" value="1"/>
</dbReference>
<evidence type="ECO:0000256" key="4">
    <source>
        <dbReference type="ARBA" id="ARBA00022741"/>
    </source>
</evidence>
<feature type="domain" description="Aminoacyl-transfer RNA synthetases class-II family profile" evidence="8">
    <location>
        <begin position="209"/>
        <end position="520"/>
    </location>
</feature>
<evidence type="ECO:0000256" key="1">
    <source>
        <dbReference type="ARBA" id="ARBA00013166"/>
    </source>
</evidence>
<dbReference type="GO" id="GO:0046872">
    <property type="term" value="F:metal ion binding"/>
    <property type="evidence" value="ECO:0007669"/>
    <property type="project" value="UniProtKB-KW"/>
</dbReference>
<dbReference type="InterPro" id="IPR002313">
    <property type="entry name" value="Lys-tRNA-ligase_II"/>
</dbReference>
<dbReference type="HAMAP" id="MF_00252">
    <property type="entry name" value="Lys_tRNA_synth_class2"/>
    <property type="match status" value="1"/>
</dbReference>
<dbReference type="PANTHER" id="PTHR42918:SF15">
    <property type="entry name" value="LYSINE--TRNA LIGASE, CHLOROPLASTIC_MITOCHONDRIAL"/>
    <property type="match status" value="1"/>
</dbReference>
<dbReference type="InterPro" id="IPR006195">
    <property type="entry name" value="aa-tRNA-synth_II"/>
</dbReference>
<dbReference type="GO" id="GO:0005829">
    <property type="term" value="C:cytosol"/>
    <property type="evidence" value="ECO:0007669"/>
    <property type="project" value="TreeGrafter"/>
</dbReference>
<dbReference type="SUPFAM" id="SSF50249">
    <property type="entry name" value="Nucleic acid-binding proteins"/>
    <property type="match status" value="1"/>
</dbReference>
<dbReference type="CDD" id="cd04322">
    <property type="entry name" value="LysRS_N"/>
    <property type="match status" value="1"/>
</dbReference>
<keyword evidence="6 9" id="KW-0030">Aminoacyl-tRNA synthetase</keyword>
<dbReference type="InterPro" id="IPR045864">
    <property type="entry name" value="aa-tRNA-synth_II/BPL/LPL"/>
</dbReference>
<evidence type="ECO:0000256" key="2">
    <source>
        <dbReference type="ARBA" id="ARBA00022598"/>
    </source>
</evidence>
<dbReference type="Pfam" id="PF01336">
    <property type="entry name" value="tRNA_anti-codon"/>
    <property type="match status" value="1"/>
</dbReference>
<dbReference type="NCBIfam" id="TIGR00499">
    <property type="entry name" value="lysS_bact"/>
    <property type="match status" value="1"/>
</dbReference>
<dbReference type="CDD" id="cd00775">
    <property type="entry name" value="LysRS_core"/>
    <property type="match status" value="1"/>
</dbReference>
<dbReference type="GO" id="GO:0005524">
    <property type="term" value="F:ATP binding"/>
    <property type="evidence" value="ECO:0007669"/>
    <property type="project" value="UniProtKB-KW"/>
</dbReference>
<dbReference type="GO" id="GO:0004824">
    <property type="term" value="F:lysine-tRNA ligase activity"/>
    <property type="evidence" value="ECO:0007669"/>
    <property type="project" value="UniProtKB-EC"/>
</dbReference>
<dbReference type="Pfam" id="PF00152">
    <property type="entry name" value="tRNA-synt_2"/>
    <property type="match status" value="1"/>
</dbReference>
<dbReference type="AlphaFoldDB" id="E6PHG8"/>
<organism evidence="9">
    <name type="scientific">mine drainage metagenome</name>
    <dbReference type="NCBI Taxonomy" id="410659"/>
    <lineage>
        <taxon>unclassified sequences</taxon>
        <taxon>metagenomes</taxon>
        <taxon>ecological metagenomes</taxon>
    </lineage>
</organism>
<dbReference type="InterPro" id="IPR044136">
    <property type="entry name" value="Lys-tRNA-ligase_II_N"/>
</dbReference>
<dbReference type="PANTHER" id="PTHR42918">
    <property type="entry name" value="LYSYL-TRNA SYNTHETASE"/>
    <property type="match status" value="1"/>
</dbReference>
<dbReference type="PRINTS" id="PR00982">
    <property type="entry name" value="TRNASYNTHLYS"/>
</dbReference>
<evidence type="ECO:0000256" key="3">
    <source>
        <dbReference type="ARBA" id="ARBA00022723"/>
    </source>
</evidence>
<evidence type="ECO:0000256" key="7">
    <source>
        <dbReference type="ARBA" id="ARBA00048573"/>
    </source>
</evidence>
<evidence type="ECO:0000256" key="6">
    <source>
        <dbReference type="ARBA" id="ARBA00023146"/>
    </source>
</evidence>
<comment type="caution">
    <text evidence="9">The sequence shown here is derived from an EMBL/GenBank/DDBJ whole genome shotgun (WGS) entry which is preliminary data.</text>
</comment>
<dbReference type="PROSITE" id="PS50862">
    <property type="entry name" value="AA_TRNA_LIGASE_II"/>
    <property type="match status" value="1"/>
</dbReference>
<dbReference type="EC" id="6.1.1.6" evidence="1"/>
<evidence type="ECO:0000256" key="5">
    <source>
        <dbReference type="ARBA" id="ARBA00022840"/>
    </source>
</evidence>
<dbReference type="InterPro" id="IPR018149">
    <property type="entry name" value="Lys-tRNA-synth_II_C"/>
</dbReference>
<dbReference type="GO" id="GO:0006430">
    <property type="term" value="P:lysyl-tRNA aminoacylation"/>
    <property type="evidence" value="ECO:0007669"/>
    <property type="project" value="InterPro"/>
</dbReference>
<sequence length="526" mass="58615">MHDDIGKTEASLVAARRDHLAALRSAGRDPFSQTRFERSSVRDALASVEPALAAPADCEDAALALPIAFAQIAELFAYVAAEQPLTTQRLRLAGRVLTRRGMGKTSFFDLADATARKLQVYARRDDLGEEPFAALSHVERGDIVGVEGYLFRSKMGELTLHATALEVLGKALAPLPDKWHGLQDVEKRYRQRYVDLVVNPEVRATFLARSRILSEMRRFIDAQGFHEVETATLLHVAGGAAARPFLTHVNALDAQMQLRIATELNLKRLIVGGMERVYEIGRIFRNEGIDTSHNPEFTMLELYAAYWDVNDMLAFNEALMEHLARVVTGGTTLRVGEHEISFARPFDRIGYLEGIARYSHGRFTRERLLDPEGAAAILNELGMPPSPTHGHALDKIFERVLEPHLVAPTFVTEYPLALSPLAKRVPGDPEMTQRYELFCAQMEISNAFSELNDPDDQRTRFESQIAQRAQGDEEIPEPDWDFVRALETGMPPTAGIGIGVDRLVMLLTGASSIRDVILFPLQRQHG</sequence>
<keyword evidence="4" id="KW-0547">Nucleotide-binding</keyword>
<gene>
    <name evidence="9" type="primary">lysS</name>
    <name evidence="9" type="ORF">CARN1_1073</name>
</gene>
<keyword evidence="5" id="KW-0067">ATP-binding</keyword>
<keyword evidence="3" id="KW-0479">Metal-binding</keyword>
<name>E6PHG8_9ZZZZ</name>
<comment type="catalytic activity">
    <reaction evidence="7">
        <text>tRNA(Lys) + L-lysine + ATP = L-lysyl-tRNA(Lys) + AMP + diphosphate</text>
        <dbReference type="Rhea" id="RHEA:20792"/>
        <dbReference type="Rhea" id="RHEA-COMP:9696"/>
        <dbReference type="Rhea" id="RHEA-COMP:9697"/>
        <dbReference type="ChEBI" id="CHEBI:30616"/>
        <dbReference type="ChEBI" id="CHEBI:32551"/>
        <dbReference type="ChEBI" id="CHEBI:33019"/>
        <dbReference type="ChEBI" id="CHEBI:78442"/>
        <dbReference type="ChEBI" id="CHEBI:78529"/>
        <dbReference type="ChEBI" id="CHEBI:456215"/>
        <dbReference type="EC" id="6.1.1.6"/>
    </reaction>
</comment>
<dbReference type="EMBL" id="CABL01000017">
    <property type="protein sequence ID" value="CBH75906.1"/>
    <property type="molecule type" value="Genomic_DNA"/>
</dbReference>